<sequence>MATSGDGMIESGIFESLQRKIDDDGAVKDALRDIVQELEKQGKDASDFFTCSTDSYRSNHALASDTEFAVPSVVSSAQASIDKEVQTIHKLSETASKEPYYKFNYAWTRQIQDVCSSILLCGWLGGFGKGEAGQLLTIEDVGGVMGVPVNLKDRDAFHLTIEEYLQALISLLDELARLARNSVTLGDYRRPQLIAQFIKEVHAGFQILNLKNDTLRKRSDGIKYRVKEVEDVVYDLR</sequence>
<dbReference type="InterPro" id="IPR002848">
    <property type="entry name" value="Translin_fam"/>
</dbReference>
<evidence type="ECO:0000256" key="6">
    <source>
        <dbReference type="ARBA" id="ARBA00023125"/>
    </source>
</evidence>
<dbReference type="GO" id="GO:0043565">
    <property type="term" value="F:sequence-specific DNA binding"/>
    <property type="evidence" value="ECO:0007669"/>
    <property type="project" value="InterPro"/>
</dbReference>
<dbReference type="AlphaFoldDB" id="A0AAN6G103"/>
<evidence type="ECO:0000256" key="3">
    <source>
        <dbReference type="ARBA" id="ARBA00005902"/>
    </source>
</evidence>
<dbReference type="GO" id="GO:0003697">
    <property type="term" value="F:single-stranded DNA binding"/>
    <property type="evidence" value="ECO:0007669"/>
    <property type="project" value="InterPro"/>
</dbReference>
<evidence type="ECO:0000256" key="1">
    <source>
        <dbReference type="ARBA" id="ARBA00004123"/>
    </source>
</evidence>
<evidence type="ECO:0000256" key="7">
    <source>
        <dbReference type="ARBA" id="ARBA00023242"/>
    </source>
</evidence>
<evidence type="ECO:0000256" key="5">
    <source>
        <dbReference type="ARBA" id="ARBA00022884"/>
    </source>
</evidence>
<organism evidence="8 9">
    <name type="scientific">Friedmanniomyces endolithicus</name>
    <dbReference type="NCBI Taxonomy" id="329885"/>
    <lineage>
        <taxon>Eukaryota</taxon>
        <taxon>Fungi</taxon>
        <taxon>Dikarya</taxon>
        <taxon>Ascomycota</taxon>
        <taxon>Pezizomycotina</taxon>
        <taxon>Dothideomycetes</taxon>
        <taxon>Dothideomycetidae</taxon>
        <taxon>Mycosphaerellales</taxon>
        <taxon>Teratosphaeriaceae</taxon>
        <taxon>Friedmanniomyces</taxon>
    </lineage>
</organism>
<dbReference type="FunFam" id="1.20.58.200:FF:000002">
    <property type="entry name" value="Putative translin"/>
    <property type="match status" value="1"/>
</dbReference>
<dbReference type="PANTHER" id="PTHR10741">
    <property type="entry name" value="TRANSLIN AND TRANSLIN ASSOCIATED PROTEIN X"/>
    <property type="match status" value="1"/>
</dbReference>
<keyword evidence="4" id="KW-0963">Cytoplasm</keyword>
<dbReference type="InterPro" id="IPR016069">
    <property type="entry name" value="Translin_C"/>
</dbReference>
<dbReference type="GO" id="GO:0005634">
    <property type="term" value="C:nucleus"/>
    <property type="evidence" value="ECO:0007669"/>
    <property type="project" value="UniProtKB-SubCell"/>
</dbReference>
<comment type="similarity">
    <text evidence="3">Belongs to the translin family.</text>
</comment>
<dbReference type="CDD" id="cd14819">
    <property type="entry name" value="Translin"/>
    <property type="match status" value="1"/>
</dbReference>
<keyword evidence="6" id="KW-0238">DNA-binding</keyword>
<dbReference type="GO" id="GO:0005737">
    <property type="term" value="C:cytoplasm"/>
    <property type="evidence" value="ECO:0007669"/>
    <property type="project" value="UniProtKB-SubCell"/>
</dbReference>
<comment type="subcellular location">
    <subcellularLocation>
        <location evidence="2">Cytoplasm</location>
    </subcellularLocation>
    <subcellularLocation>
        <location evidence="1">Nucleus</location>
    </subcellularLocation>
</comment>
<comment type="caution">
    <text evidence="8">The sequence shown here is derived from an EMBL/GenBank/DDBJ whole genome shotgun (WGS) entry which is preliminary data.</text>
</comment>
<dbReference type="GO" id="GO:0016070">
    <property type="term" value="P:RNA metabolic process"/>
    <property type="evidence" value="ECO:0007669"/>
    <property type="project" value="InterPro"/>
</dbReference>
<dbReference type="InterPro" id="IPR033956">
    <property type="entry name" value="Translin"/>
</dbReference>
<keyword evidence="7" id="KW-0539">Nucleus</keyword>
<name>A0AAN6G103_9PEZI</name>
<evidence type="ECO:0000256" key="2">
    <source>
        <dbReference type="ARBA" id="ARBA00004496"/>
    </source>
</evidence>
<dbReference type="EMBL" id="JASUXU010000001">
    <property type="protein sequence ID" value="KAK0328104.1"/>
    <property type="molecule type" value="Genomic_DNA"/>
</dbReference>
<proteinExistence type="inferred from homology"/>
<dbReference type="InterPro" id="IPR036081">
    <property type="entry name" value="Translin_sf"/>
</dbReference>
<evidence type="ECO:0000313" key="9">
    <source>
        <dbReference type="Proteomes" id="UP001168146"/>
    </source>
</evidence>
<dbReference type="Pfam" id="PF01997">
    <property type="entry name" value="Translin"/>
    <property type="match status" value="1"/>
</dbReference>
<dbReference type="GO" id="GO:0003723">
    <property type="term" value="F:RNA binding"/>
    <property type="evidence" value="ECO:0007669"/>
    <property type="project" value="UniProtKB-KW"/>
</dbReference>
<evidence type="ECO:0000256" key="4">
    <source>
        <dbReference type="ARBA" id="ARBA00022490"/>
    </source>
</evidence>
<protein>
    <submittedName>
        <fullName evidence="8">Translin-1</fullName>
    </submittedName>
</protein>
<keyword evidence="5" id="KW-0694">RNA-binding</keyword>
<accession>A0AAN6G103</accession>
<dbReference type="Gene3D" id="1.20.58.190">
    <property type="entry name" value="Translin, domain 1"/>
    <property type="match status" value="1"/>
</dbReference>
<gene>
    <name evidence="8" type="primary">tsn1_1</name>
    <name evidence="8" type="ORF">LTR82_000031</name>
</gene>
<reference evidence="8" key="1">
    <citation type="submission" date="2021-12" db="EMBL/GenBank/DDBJ databases">
        <title>Black yeast isolated from Biological Soil Crust.</title>
        <authorList>
            <person name="Kurbessoian T."/>
        </authorList>
    </citation>
    <scope>NUCLEOTIDE SEQUENCE</scope>
    <source>
        <strain evidence="8">CCFEE 5208</strain>
    </source>
</reference>
<dbReference type="Gene3D" id="1.20.58.200">
    <property type="entry name" value="Translin, domain 2"/>
    <property type="match status" value="1"/>
</dbReference>
<dbReference type="InterPro" id="IPR016068">
    <property type="entry name" value="Translin_N"/>
</dbReference>
<dbReference type="SUPFAM" id="SSF74784">
    <property type="entry name" value="Translin"/>
    <property type="match status" value="1"/>
</dbReference>
<dbReference type="Proteomes" id="UP001168146">
    <property type="component" value="Unassembled WGS sequence"/>
</dbReference>
<evidence type="ECO:0000313" key="8">
    <source>
        <dbReference type="EMBL" id="KAK0328104.1"/>
    </source>
</evidence>